<dbReference type="HOGENOM" id="CLU_1248275_0_0_2"/>
<feature type="transmembrane region" description="Helical" evidence="1">
    <location>
        <begin position="56"/>
        <end position="76"/>
    </location>
</feature>
<accession>A0A0E3P3R9</accession>
<dbReference type="AlphaFoldDB" id="A0A0E3P3R9"/>
<feature type="transmembrane region" description="Helical" evidence="1">
    <location>
        <begin position="120"/>
        <end position="142"/>
    </location>
</feature>
<evidence type="ECO:0000256" key="1">
    <source>
        <dbReference type="SAM" id="Phobius"/>
    </source>
</evidence>
<feature type="transmembrane region" description="Helical" evidence="1">
    <location>
        <begin position="6"/>
        <end position="25"/>
    </location>
</feature>
<evidence type="ECO:0000313" key="2">
    <source>
        <dbReference type="EMBL" id="AKB27128.1"/>
    </source>
</evidence>
<feature type="transmembrane region" description="Helical" evidence="1">
    <location>
        <begin position="181"/>
        <end position="200"/>
    </location>
</feature>
<dbReference type="Proteomes" id="UP000033111">
    <property type="component" value="Chromosome"/>
</dbReference>
<protein>
    <submittedName>
        <fullName evidence="2">Uncharacterized protein</fullName>
    </submittedName>
</protein>
<proteinExistence type="predicted"/>
<feature type="transmembrane region" description="Helical" evidence="1">
    <location>
        <begin position="88"/>
        <end position="108"/>
    </location>
</feature>
<dbReference type="PATRIC" id="fig|1434120.4.peg.524"/>
<organism evidence="2 3">
    <name type="scientific">Methanosarcina siciliae T4/M</name>
    <dbReference type="NCBI Taxonomy" id="1434120"/>
    <lineage>
        <taxon>Archaea</taxon>
        <taxon>Methanobacteriati</taxon>
        <taxon>Methanobacteriota</taxon>
        <taxon>Stenosarchaea group</taxon>
        <taxon>Methanomicrobia</taxon>
        <taxon>Methanosarcinales</taxon>
        <taxon>Methanosarcinaceae</taxon>
        <taxon>Methanosarcina</taxon>
    </lineage>
</organism>
<gene>
    <name evidence="2" type="ORF">MSSIT_0409</name>
</gene>
<dbReference type="KEGG" id="msw:MSSIT_0409"/>
<sequence length="204" mass="24009">MISLTFLVMWIEFIICNFITLHMPYREFINLLMLYLLSLFLPAAGLLVFMKNNRRISSRWYWGIPFLLGLILNTFLRDFMFMNPFSPYAVNLFYGQSFIATFPILYKWHILESLSPNDSIVNSTVLFFIYIFFSISVALFCLSVPEEKRKKLMVPFALSLIAAFSNLVRFISGWITLESVVVHYSFLYIFNSYSHCWFVLHGDS</sequence>
<name>A0A0E3P3R9_9EURY</name>
<feature type="transmembrane region" description="Helical" evidence="1">
    <location>
        <begin position="32"/>
        <end position="50"/>
    </location>
</feature>
<evidence type="ECO:0000313" key="3">
    <source>
        <dbReference type="Proteomes" id="UP000033111"/>
    </source>
</evidence>
<keyword evidence="1" id="KW-0472">Membrane</keyword>
<keyword evidence="1" id="KW-1133">Transmembrane helix</keyword>
<keyword evidence="1" id="KW-0812">Transmembrane</keyword>
<dbReference type="EMBL" id="CP009506">
    <property type="protein sequence ID" value="AKB27128.1"/>
    <property type="molecule type" value="Genomic_DNA"/>
</dbReference>
<feature type="transmembrane region" description="Helical" evidence="1">
    <location>
        <begin position="154"/>
        <end position="175"/>
    </location>
</feature>
<reference evidence="2 3" key="1">
    <citation type="submission" date="2014-07" db="EMBL/GenBank/DDBJ databases">
        <title>Methanogenic archaea and the global carbon cycle.</title>
        <authorList>
            <person name="Henriksen J.R."/>
            <person name="Luke J."/>
            <person name="Reinhart S."/>
            <person name="Benedict M.N."/>
            <person name="Youngblut N.D."/>
            <person name="Metcalf M.E."/>
            <person name="Whitaker R.J."/>
            <person name="Metcalf W.W."/>
        </authorList>
    </citation>
    <scope>NUCLEOTIDE SEQUENCE [LARGE SCALE GENOMIC DNA]</scope>
    <source>
        <strain evidence="2 3">T4/M</strain>
    </source>
</reference>
<keyword evidence="3" id="KW-1185">Reference proteome</keyword>